<comment type="similarity">
    <text evidence="8">Belongs to the TsuA/YedE (TC 9.B.102) family.</text>
</comment>
<dbReference type="PANTHER" id="PTHR30574:SF1">
    <property type="entry name" value="SULPHUR TRANSPORT DOMAIN-CONTAINING PROTEIN"/>
    <property type="match status" value="1"/>
</dbReference>
<proteinExistence type="inferred from homology"/>
<dbReference type="PANTHER" id="PTHR30574">
    <property type="entry name" value="INNER MEMBRANE PROTEIN YEDE"/>
    <property type="match status" value="1"/>
</dbReference>
<feature type="transmembrane region" description="Helical" evidence="9">
    <location>
        <begin position="124"/>
        <end position="146"/>
    </location>
</feature>
<feature type="transmembrane region" description="Helical" evidence="9">
    <location>
        <begin position="54"/>
        <end position="73"/>
    </location>
</feature>
<feature type="transmembrane region" description="Helical" evidence="9">
    <location>
        <begin position="176"/>
        <end position="195"/>
    </location>
</feature>
<dbReference type="Pfam" id="PF04143">
    <property type="entry name" value="Sulf_transp"/>
    <property type="match status" value="1"/>
</dbReference>
<evidence type="ECO:0000256" key="7">
    <source>
        <dbReference type="ARBA" id="ARBA00023136"/>
    </source>
</evidence>
<evidence type="ECO:0000256" key="2">
    <source>
        <dbReference type="ARBA" id="ARBA00022448"/>
    </source>
</evidence>
<keyword evidence="4" id="KW-0997">Cell inner membrane</keyword>
<evidence type="ECO:0000256" key="3">
    <source>
        <dbReference type="ARBA" id="ARBA00022475"/>
    </source>
</evidence>
<feature type="transmembrane region" description="Helical" evidence="9">
    <location>
        <begin position="14"/>
        <end position="33"/>
    </location>
</feature>
<keyword evidence="11" id="KW-1185">Reference proteome</keyword>
<comment type="subcellular location">
    <subcellularLocation>
        <location evidence="1">Cell inner membrane</location>
        <topology evidence="1">Multi-pass membrane protein</topology>
    </subcellularLocation>
</comment>
<evidence type="ECO:0000313" key="10">
    <source>
        <dbReference type="EMBL" id="MBI1622783.1"/>
    </source>
</evidence>
<evidence type="ECO:0000256" key="4">
    <source>
        <dbReference type="ARBA" id="ARBA00022519"/>
    </source>
</evidence>
<feature type="transmembrane region" description="Helical" evidence="9">
    <location>
        <begin position="93"/>
        <end position="112"/>
    </location>
</feature>
<reference evidence="10 11" key="1">
    <citation type="submission" date="2020-10" db="EMBL/GenBank/DDBJ databases">
        <title>Aquamicrobium zhengzhouensis sp. nov., a exopolysaccharide producing bacterium isolated from farmland soil.</title>
        <authorList>
            <person name="Wang X."/>
        </authorList>
    </citation>
    <scope>NUCLEOTIDE SEQUENCE [LARGE SCALE GENOMIC DNA]</scope>
    <source>
        <strain evidence="11">cd-1</strain>
    </source>
</reference>
<evidence type="ECO:0000256" key="9">
    <source>
        <dbReference type="SAM" id="Phobius"/>
    </source>
</evidence>
<dbReference type="Proteomes" id="UP000601789">
    <property type="component" value="Unassembled WGS sequence"/>
</dbReference>
<keyword evidence="3" id="KW-1003">Cell membrane</keyword>
<dbReference type="RefSeq" id="WP_198478320.1">
    <property type="nucleotide sequence ID" value="NZ_JADGMQ010000023.1"/>
</dbReference>
<sequence length="354" mass="35498">MDFVPLIDAIGEPAVAVLGGAVLGLVFGIAAQRSGFCTRAAVIHATRDGNLRSLAVWAAGFATAIFLVQLAIFSGNLSTVETRFFSTAQSLSGALIGGLLFGVGMALARGCVSRLTVLAASGNMRAIFSLIVMTFVGWATYAGVLIPARDAVATLYSTASIGSNEVLAQLGAGRSGGVMIGAVLLAAALGLATLARASIGRVIGGAAVGIAVAGGWLFTYELSSQVFDPIAIESLSYIRPYASTLMLALGRTETVGMDQGLLIGTLAGAAVAAIASREFRIATFAEPGVPSIWRYAIGAALMGFGGILAVGCTVGAGLTGGSVLAVSSLIALCAMAFGAAVTDRVVDAAPKTAN</sequence>
<accession>A0ABS0SHK5</accession>
<keyword evidence="2" id="KW-0813">Transport</keyword>
<comment type="caution">
    <text evidence="10">The sequence shown here is derived from an EMBL/GenBank/DDBJ whole genome shotgun (WGS) entry which is preliminary data.</text>
</comment>
<feature type="transmembrane region" description="Helical" evidence="9">
    <location>
        <begin position="295"/>
        <end position="316"/>
    </location>
</feature>
<feature type="transmembrane region" description="Helical" evidence="9">
    <location>
        <begin position="202"/>
        <end position="219"/>
    </location>
</feature>
<name>A0ABS0SHK5_9HYPH</name>
<evidence type="ECO:0000256" key="6">
    <source>
        <dbReference type="ARBA" id="ARBA00022989"/>
    </source>
</evidence>
<dbReference type="EMBL" id="JADGMQ010000023">
    <property type="protein sequence ID" value="MBI1622783.1"/>
    <property type="molecule type" value="Genomic_DNA"/>
</dbReference>
<evidence type="ECO:0000256" key="1">
    <source>
        <dbReference type="ARBA" id="ARBA00004429"/>
    </source>
</evidence>
<protein>
    <submittedName>
        <fullName evidence="10">YeeE/YedE family protein</fullName>
    </submittedName>
</protein>
<dbReference type="InterPro" id="IPR007272">
    <property type="entry name" value="Sulf_transp_TsuA/YedE"/>
</dbReference>
<feature type="transmembrane region" description="Helical" evidence="9">
    <location>
        <begin position="255"/>
        <end position="275"/>
    </location>
</feature>
<organism evidence="10 11">
    <name type="scientific">Aquamicrobium zhengzhouense</name>
    <dbReference type="NCBI Taxonomy" id="2781738"/>
    <lineage>
        <taxon>Bacteria</taxon>
        <taxon>Pseudomonadati</taxon>
        <taxon>Pseudomonadota</taxon>
        <taxon>Alphaproteobacteria</taxon>
        <taxon>Hyphomicrobiales</taxon>
        <taxon>Phyllobacteriaceae</taxon>
        <taxon>Aquamicrobium</taxon>
    </lineage>
</organism>
<keyword evidence="7 9" id="KW-0472">Membrane</keyword>
<feature type="transmembrane region" description="Helical" evidence="9">
    <location>
        <begin position="322"/>
        <end position="341"/>
    </location>
</feature>
<keyword evidence="5 9" id="KW-0812">Transmembrane</keyword>
<evidence type="ECO:0000256" key="5">
    <source>
        <dbReference type="ARBA" id="ARBA00022692"/>
    </source>
</evidence>
<gene>
    <name evidence="10" type="ORF">IOD40_19205</name>
</gene>
<evidence type="ECO:0000313" key="11">
    <source>
        <dbReference type="Proteomes" id="UP000601789"/>
    </source>
</evidence>
<evidence type="ECO:0000256" key="8">
    <source>
        <dbReference type="ARBA" id="ARBA00035655"/>
    </source>
</evidence>
<keyword evidence="6 9" id="KW-1133">Transmembrane helix</keyword>